<feature type="binding site" evidence="10">
    <location>
        <begin position="152"/>
        <end position="154"/>
    </location>
    <ligand>
        <name>2-[(2R,5Z)-2-carboxy-4-methylthiazol-5(2H)-ylidene]ethyl phosphate</name>
        <dbReference type="ChEBI" id="CHEBI:62899"/>
    </ligand>
</feature>
<evidence type="ECO:0000256" key="5">
    <source>
        <dbReference type="ARBA" id="ARBA00022842"/>
    </source>
</evidence>
<dbReference type="GO" id="GO:0009228">
    <property type="term" value="P:thiamine biosynthetic process"/>
    <property type="evidence" value="ECO:0007669"/>
    <property type="project" value="UniProtKB-KW"/>
</dbReference>
<evidence type="ECO:0000256" key="11">
    <source>
        <dbReference type="RuleBase" id="RU003826"/>
    </source>
</evidence>
<evidence type="ECO:0000256" key="2">
    <source>
        <dbReference type="ARBA" id="ARBA00005165"/>
    </source>
</evidence>
<dbReference type="Proteomes" id="UP000315842">
    <property type="component" value="Unassembled WGS sequence"/>
</dbReference>
<comment type="caution">
    <text evidence="14">The sequence shown here is derived from an EMBL/GenBank/DDBJ whole genome shotgun (WGS) entry which is preliminary data.</text>
</comment>
<dbReference type="NCBIfam" id="TIGR00693">
    <property type="entry name" value="thiE"/>
    <property type="match status" value="1"/>
</dbReference>
<feature type="binding site" evidence="10">
    <location>
        <position position="126"/>
    </location>
    <ligand>
        <name>4-amino-2-methyl-5-(diphosphooxymethyl)pyrimidine</name>
        <dbReference type="ChEBI" id="CHEBI:57841"/>
    </ligand>
</feature>
<evidence type="ECO:0000256" key="9">
    <source>
        <dbReference type="ARBA" id="ARBA00047883"/>
    </source>
</evidence>
<dbReference type="Pfam" id="PF02581">
    <property type="entry name" value="TMP-TENI"/>
    <property type="match status" value="1"/>
</dbReference>
<dbReference type="InterPro" id="IPR034291">
    <property type="entry name" value="TMP_synthase"/>
</dbReference>
<evidence type="ECO:0000256" key="1">
    <source>
        <dbReference type="ARBA" id="ARBA00003814"/>
    </source>
</evidence>
<dbReference type="InterPro" id="IPR013785">
    <property type="entry name" value="Aldolase_TIM"/>
</dbReference>
<gene>
    <name evidence="10" type="primary">thiE</name>
    <name evidence="14" type="ORF">CUD01_20330</name>
</gene>
<feature type="domain" description="Thiamine phosphate synthase/TenI" evidence="13">
    <location>
        <begin position="18"/>
        <end position="206"/>
    </location>
</feature>
<dbReference type="Gene3D" id="3.20.20.70">
    <property type="entry name" value="Aldolase class I"/>
    <property type="match status" value="1"/>
</dbReference>
<dbReference type="EC" id="2.5.1.3" evidence="10"/>
<keyword evidence="15" id="KW-1185">Reference proteome</keyword>
<protein>
    <recommendedName>
        <fullName evidence="10">Thiamine-phosphate synthase</fullName>
        <shortName evidence="10">TP synthase</shortName>
        <shortName evidence="10">TPS</shortName>
        <ecNumber evidence="10">2.5.1.3</ecNumber>
    </recommendedName>
    <alternativeName>
        <fullName evidence="10">Thiamine-phosphate pyrophosphorylase</fullName>
        <shortName evidence="10">TMP pyrophosphorylase</shortName>
        <shortName evidence="10">TMP-PPase</shortName>
    </alternativeName>
</protein>
<reference evidence="14 15" key="1">
    <citation type="submission" date="2019-06" db="EMBL/GenBank/DDBJ databases">
        <title>Whole genome shotgun sequence of Cellulomonas uda NBRC 3747.</title>
        <authorList>
            <person name="Hosoyama A."/>
            <person name="Uohara A."/>
            <person name="Ohji S."/>
            <person name="Ichikawa N."/>
        </authorList>
    </citation>
    <scope>NUCLEOTIDE SEQUENCE [LARGE SCALE GENOMIC DNA]</scope>
    <source>
        <strain evidence="14 15">NBRC 3747</strain>
    </source>
</reference>
<dbReference type="GO" id="GO:0005737">
    <property type="term" value="C:cytoplasm"/>
    <property type="evidence" value="ECO:0007669"/>
    <property type="project" value="TreeGrafter"/>
</dbReference>
<comment type="catalytic activity">
    <reaction evidence="9 10 11">
        <text>2-[(2R,5Z)-2-carboxy-4-methylthiazol-5(2H)-ylidene]ethyl phosphate + 4-amino-2-methyl-5-(diphosphooxymethyl)pyrimidine + 2 H(+) = thiamine phosphate + CO2 + diphosphate</text>
        <dbReference type="Rhea" id="RHEA:47844"/>
        <dbReference type="ChEBI" id="CHEBI:15378"/>
        <dbReference type="ChEBI" id="CHEBI:16526"/>
        <dbReference type="ChEBI" id="CHEBI:33019"/>
        <dbReference type="ChEBI" id="CHEBI:37575"/>
        <dbReference type="ChEBI" id="CHEBI:57841"/>
        <dbReference type="ChEBI" id="CHEBI:62899"/>
        <dbReference type="EC" id="2.5.1.3"/>
    </reaction>
</comment>
<dbReference type="EMBL" id="BJLP01000032">
    <property type="protein sequence ID" value="GEA81589.1"/>
    <property type="molecule type" value="Genomic_DNA"/>
</dbReference>
<comment type="similarity">
    <text evidence="10 11">Belongs to the thiamine-phosphate synthase family.</text>
</comment>
<feature type="binding site" evidence="10">
    <location>
        <position position="107"/>
    </location>
    <ligand>
        <name>Mg(2+)</name>
        <dbReference type="ChEBI" id="CHEBI:18420"/>
    </ligand>
</feature>
<keyword evidence="3 10" id="KW-0808">Transferase</keyword>
<comment type="catalytic activity">
    <reaction evidence="8 10 11">
        <text>2-(2-carboxy-4-methylthiazol-5-yl)ethyl phosphate + 4-amino-2-methyl-5-(diphosphooxymethyl)pyrimidine + 2 H(+) = thiamine phosphate + CO2 + diphosphate</text>
        <dbReference type="Rhea" id="RHEA:47848"/>
        <dbReference type="ChEBI" id="CHEBI:15378"/>
        <dbReference type="ChEBI" id="CHEBI:16526"/>
        <dbReference type="ChEBI" id="CHEBI:33019"/>
        <dbReference type="ChEBI" id="CHEBI:37575"/>
        <dbReference type="ChEBI" id="CHEBI:57841"/>
        <dbReference type="ChEBI" id="CHEBI:62890"/>
        <dbReference type="EC" id="2.5.1.3"/>
    </reaction>
</comment>
<feature type="binding site" evidence="10">
    <location>
        <position position="82"/>
    </location>
    <ligand>
        <name>4-amino-2-methyl-5-(diphosphooxymethyl)pyrimidine</name>
        <dbReference type="ChEBI" id="CHEBI:57841"/>
    </ligand>
</feature>
<dbReference type="SUPFAM" id="SSF51391">
    <property type="entry name" value="Thiamin phosphate synthase"/>
    <property type="match status" value="1"/>
</dbReference>
<name>A0A4Y3KAW2_CELUD</name>
<keyword evidence="4 10" id="KW-0479">Metal-binding</keyword>
<accession>A0A4Y3KAW2</accession>
<dbReference type="GO" id="GO:0009229">
    <property type="term" value="P:thiamine diphosphate biosynthetic process"/>
    <property type="evidence" value="ECO:0007669"/>
    <property type="project" value="UniProtKB-UniRule"/>
</dbReference>
<dbReference type="RefSeq" id="WP_141320850.1">
    <property type="nucleotide sequence ID" value="NZ_BJLP01000032.1"/>
</dbReference>
<evidence type="ECO:0000313" key="14">
    <source>
        <dbReference type="EMBL" id="GEA81589.1"/>
    </source>
</evidence>
<comment type="cofactor">
    <cofactor evidence="10">
        <name>Mg(2+)</name>
        <dbReference type="ChEBI" id="CHEBI:18420"/>
    </cofactor>
    <text evidence="10">Binds 1 Mg(2+) ion per subunit.</text>
</comment>
<dbReference type="AlphaFoldDB" id="A0A4Y3KAW2"/>
<dbReference type="GO" id="GO:0000287">
    <property type="term" value="F:magnesium ion binding"/>
    <property type="evidence" value="ECO:0007669"/>
    <property type="project" value="UniProtKB-UniRule"/>
</dbReference>
<evidence type="ECO:0000256" key="6">
    <source>
        <dbReference type="ARBA" id="ARBA00022977"/>
    </source>
</evidence>
<evidence type="ECO:0000256" key="10">
    <source>
        <dbReference type="HAMAP-Rule" id="MF_00097"/>
    </source>
</evidence>
<dbReference type="PANTHER" id="PTHR20857">
    <property type="entry name" value="THIAMINE-PHOSPHATE PYROPHOSPHORYLASE"/>
    <property type="match status" value="1"/>
</dbReference>
<evidence type="ECO:0000256" key="7">
    <source>
        <dbReference type="ARBA" id="ARBA00047334"/>
    </source>
</evidence>
<sequence length="238" mass="23183">MTGAAGASRRPPFPGGPYLVLDADVCAAAGRAPAGVAAAAVRAGVGVVQVRATRAGVRDLVALTTAVAEAVRTAGPALLVVDDRVDVVLAARARGAVVDGVHVGQRDLEAADARALLGPDAVVGVSAARPQDVRAVPADLVDYVGSGPVRLTPTKPDADVALGLDGLAAAVASTRLPVVAIGGLDARDVDAVRTAGAHGLAVVSAVCSAPDPSAAAAGLVATWRRSASGTVATPAGAR</sequence>
<evidence type="ECO:0000256" key="3">
    <source>
        <dbReference type="ARBA" id="ARBA00022679"/>
    </source>
</evidence>
<keyword evidence="6 10" id="KW-0784">Thiamine biosynthesis</keyword>
<dbReference type="InterPro" id="IPR036206">
    <property type="entry name" value="ThiamineP_synth_sf"/>
</dbReference>
<dbReference type="CDD" id="cd00564">
    <property type="entry name" value="TMP_TenI"/>
    <property type="match status" value="1"/>
</dbReference>
<feature type="binding site" evidence="10">
    <location>
        <begin position="203"/>
        <end position="204"/>
    </location>
    <ligand>
        <name>2-[(2R,5Z)-2-carboxy-4-methylthiazol-5(2H)-ylidene]ethyl phosphate</name>
        <dbReference type="ChEBI" id="CHEBI:62899"/>
    </ligand>
</feature>
<keyword evidence="5 10" id="KW-0460">Magnesium</keyword>
<evidence type="ECO:0000256" key="8">
    <source>
        <dbReference type="ARBA" id="ARBA00047851"/>
    </source>
</evidence>
<proteinExistence type="inferred from homology"/>
<dbReference type="PANTHER" id="PTHR20857:SF15">
    <property type="entry name" value="THIAMINE-PHOSPHATE SYNTHASE"/>
    <property type="match status" value="1"/>
</dbReference>
<evidence type="ECO:0000256" key="12">
    <source>
        <dbReference type="RuleBase" id="RU004253"/>
    </source>
</evidence>
<comment type="catalytic activity">
    <reaction evidence="7 10 11">
        <text>4-methyl-5-(2-phosphooxyethyl)-thiazole + 4-amino-2-methyl-5-(diphosphooxymethyl)pyrimidine + H(+) = thiamine phosphate + diphosphate</text>
        <dbReference type="Rhea" id="RHEA:22328"/>
        <dbReference type="ChEBI" id="CHEBI:15378"/>
        <dbReference type="ChEBI" id="CHEBI:33019"/>
        <dbReference type="ChEBI" id="CHEBI:37575"/>
        <dbReference type="ChEBI" id="CHEBI:57841"/>
        <dbReference type="ChEBI" id="CHEBI:58296"/>
        <dbReference type="EC" id="2.5.1.3"/>
    </reaction>
</comment>
<evidence type="ECO:0000259" key="13">
    <source>
        <dbReference type="Pfam" id="PF02581"/>
    </source>
</evidence>
<organism evidence="14 15">
    <name type="scientific">Cellulomonas uda</name>
    <dbReference type="NCBI Taxonomy" id="1714"/>
    <lineage>
        <taxon>Bacteria</taxon>
        <taxon>Bacillati</taxon>
        <taxon>Actinomycetota</taxon>
        <taxon>Actinomycetes</taxon>
        <taxon>Micrococcales</taxon>
        <taxon>Cellulomonadaceae</taxon>
        <taxon>Cellulomonas</taxon>
    </lineage>
</organism>
<comment type="caution">
    <text evidence="10">Lacks conserved residue(s) required for the propagation of feature annotation.</text>
</comment>
<feature type="binding site" evidence="10">
    <location>
        <position position="155"/>
    </location>
    <ligand>
        <name>4-amino-2-methyl-5-(diphosphooxymethyl)pyrimidine</name>
        <dbReference type="ChEBI" id="CHEBI:57841"/>
    </ligand>
</feature>
<evidence type="ECO:0000313" key="15">
    <source>
        <dbReference type="Proteomes" id="UP000315842"/>
    </source>
</evidence>
<evidence type="ECO:0000256" key="4">
    <source>
        <dbReference type="ARBA" id="ARBA00022723"/>
    </source>
</evidence>
<dbReference type="GO" id="GO:0004789">
    <property type="term" value="F:thiamine-phosphate diphosphorylase activity"/>
    <property type="evidence" value="ECO:0007669"/>
    <property type="project" value="UniProtKB-UniRule"/>
</dbReference>
<feature type="binding site" evidence="10">
    <location>
        <position position="83"/>
    </location>
    <ligand>
        <name>Mg(2+)</name>
        <dbReference type="ChEBI" id="CHEBI:18420"/>
    </ligand>
</feature>
<dbReference type="InterPro" id="IPR022998">
    <property type="entry name" value="ThiamineP_synth_TenI"/>
</dbReference>
<comment type="function">
    <text evidence="1 10">Condenses 4-methyl-5-(beta-hydroxyethyl)thiazole monophosphate (THZ-P) and 2-methyl-4-amino-5-hydroxymethyl pyrimidine pyrophosphate (HMP-PP) to form thiamine monophosphate (TMP).</text>
</comment>
<feature type="binding site" evidence="10">
    <location>
        <position position="183"/>
    </location>
    <ligand>
        <name>2-[(2R,5Z)-2-carboxy-4-methylthiazol-5(2H)-ylidene]ethyl phosphate</name>
        <dbReference type="ChEBI" id="CHEBI:62899"/>
    </ligand>
</feature>
<dbReference type="HAMAP" id="MF_00097">
    <property type="entry name" value="TMP_synthase"/>
    <property type="match status" value="1"/>
</dbReference>
<comment type="pathway">
    <text evidence="2 10 12">Cofactor biosynthesis; thiamine diphosphate biosynthesis; thiamine phosphate from 4-amino-2-methyl-5-diphosphomethylpyrimidine and 4-methyl-5-(2-phosphoethyl)-thiazole: step 1/1.</text>
</comment>
<dbReference type="UniPathway" id="UPA00060">
    <property type="reaction ID" value="UER00141"/>
</dbReference>